<name>A0A1W4XJQ5_AGRPL</name>
<accession>A0A1W4XJQ5</accession>
<gene>
    <name evidence="3" type="primary">LOC108742090</name>
</gene>
<dbReference type="KEGG" id="apln:108742090"/>
<evidence type="ECO:0000313" key="2">
    <source>
        <dbReference type="Proteomes" id="UP000192223"/>
    </source>
</evidence>
<dbReference type="AlphaFoldDB" id="A0A1W4XJQ5"/>
<evidence type="ECO:0000256" key="1">
    <source>
        <dbReference type="SAM" id="SignalP"/>
    </source>
</evidence>
<dbReference type="InParanoid" id="A0A1W4XJQ5"/>
<dbReference type="GeneID" id="108742090"/>
<dbReference type="PROSITE" id="PS51257">
    <property type="entry name" value="PROKAR_LIPOPROTEIN"/>
    <property type="match status" value="1"/>
</dbReference>
<proteinExistence type="predicted"/>
<organism evidence="2 3">
    <name type="scientific">Agrilus planipennis</name>
    <name type="common">Emerald ash borer</name>
    <name type="synonym">Agrilus marcopoli</name>
    <dbReference type="NCBI Taxonomy" id="224129"/>
    <lineage>
        <taxon>Eukaryota</taxon>
        <taxon>Metazoa</taxon>
        <taxon>Ecdysozoa</taxon>
        <taxon>Arthropoda</taxon>
        <taxon>Hexapoda</taxon>
        <taxon>Insecta</taxon>
        <taxon>Pterygota</taxon>
        <taxon>Neoptera</taxon>
        <taxon>Endopterygota</taxon>
        <taxon>Coleoptera</taxon>
        <taxon>Polyphaga</taxon>
        <taxon>Elateriformia</taxon>
        <taxon>Buprestoidea</taxon>
        <taxon>Buprestidae</taxon>
        <taxon>Agrilinae</taxon>
        <taxon>Agrilus</taxon>
    </lineage>
</organism>
<evidence type="ECO:0000313" key="3">
    <source>
        <dbReference type="RefSeq" id="XP_018332615.1"/>
    </source>
</evidence>
<feature type="chain" id="PRO_5010734615" evidence="1">
    <location>
        <begin position="23"/>
        <end position="137"/>
    </location>
</feature>
<keyword evidence="1" id="KW-0732">Signal</keyword>
<sequence>MNTKVLITFLPFIVLGCWLVTASPVEEKTPEAAYRKSDGSVLNKHELETDGLRDTRVASIYETNMPVAMQTQILSYVNTAYSLSSDRVYISQLLQSYMNAYQPNYRWNVVINYAAISYYSNYYAIVRQNSDYLIIFG</sequence>
<protein>
    <submittedName>
        <fullName evidence="3">Uncharacterized protein LOC108742090</fullName>
    </submittedName>
</protein>
<dbReference type="RefSeq" id="XP_018332615.1">
    <property type="nucleotide sequence ID" value="XM_018477113.2"/>
</dbReference>
<reference evidence="3" key="1">
    <citation type="submission" date="2025-08" db="UniProtKB">
        <authorList>
            <consortium name="RefSeq"/>
        </authorList>
    </citation>
    <scope>IDENTIFICATION</scope>
    <source>
        <tissue evidence="3">Entire body</tissue>
    </source>
</reference>
<keyword evidence="2" id="KW-1185">Reference proteome</keyword>
<feature type="signal peptide" evidence="1">
    <location>
        <begin position="1"/>
        <end position="22"/>
    </location>
</feature>
<dbReference type="Proteomes" id="UP000192223">
    <property type="component" value="Unplaced"/>
</dbReference>